<feature type="compositionally biased region" description="Low complexity" evidence="1">
    <location>
        <begin position="16"/>
        <end position="28"/>
    </location>
</feature>
<reference evidence="2 3" key="1">
    <citation type="submission" date="2018-09" db="EMBL/GenBank/DDBJ databases">
        <authorList>
            <person name="Garlena R.A."/>
            <person name="Russell D.A."/>
            <person name="Pope W.H."/>
            <person name="Jacobs-Sera D."/>
            <person name="Hatfull G.F."/>
        </authorList>
    </citation>
    <scope>NUCLEOTIDE SEQUENCE [LARGE SCALE GENOMIC DNA]</scope>
</reference>
<feature type="compositionally biased region" description="Basic and acidic residues" evidence="1">
    <location>
        <begin position="192"/>
        <end position="207"/>
    </location>
</feature>
<protein>
    <recommendedName>
        <fullName evidence="4">VIP2-like toxin</fullName>
    </recommendedName>
</protein>
<evidence type="ECO:0000313" key="3">
    <source>
        <dbReference type="Proteomes" id="UP000278426"/>
    </source>
</evidence>
<name>A0A3G2KGQ6_9CAUD</name>
<feature type="region of interest" description="Disordered" evidence="1">
    <location>
        <begin position="192"/>
        <end position="247"/>
    </location>
</feature>
<sequence length="596" mass="65417">MPKKKVTGAKLKWGSAAQKRAQQKAAEASARKRRKRGLQDILKRKRRAAGSFSEVRKSSVKVAREHDLSGTGHGANKEAYRASAAESRKIKAAGGTSSADRVYSTARKLKYTAPRGKAGNQGKVGLSQRSKGSGSSSDKFKQGDTVYADGKSWTIRSFREANGNTYVDAKADNGTDLSLVIKGTGLDKKTIRTALGDRSRSESKTVKPGDSAAAHRAKSFSQNARGVSMGGRGSSSRAPKDMSSMSDRDLQNAILNARTAADKKAYSNELAKRNLDKHFPKGIKNASTEELQNKAKDGTTPSSVKTAIDAELDRRAKAKAPAKAAPKTASNNASAFSKMGDKELNDAIADHEKMLRDLRVNPSSSREGGQIRMSLKAVQENLEDLKAEKAKRTGGGSARKQKSAPGAGFLRSKDYNSSFNASKGYPEANHRAAWNSMVGRYTYRAYSDMTPRQRENERKKLQQKLDNPRVSDGVKEQTRDQMALLDALDKESGGSSRDAKAQRVLDLHDHELQDLASEMGRLDLYKRDLKGEGHFDRKPSEISKEERVRNAIQGLMHYVEEDLGYEVDWDEQRLDNALNNDPRMKKLRAILAKLGK</sequence>
<gene>
    <name evidence="2" type="primary">6</name>
    <name evidence="2" type="ORF">SEA_KANDZ_6</name>
</gene>
<feature type="region of interest" description="Disordered" evidence="1">
    <location>
        <begin position="448"/>
        <end position="477"/>
    </location>
</feature>
<evidence type="ECO:0000256" key="1">
    <source>
        <dbReference type="SAM" id="MobiDB-lite"/>
    </source>
</evidence>
<evidence type="ECO:0008006" key="4">
    <source>
        <dbReference type="Google" id="ProtNLM"/>
    </source>
</evidence>
<organism evidence="2 3">
    <name type="scientific">Mycobacterium phage KandZ</name>
    <dbReference type="NCBI Taxonomy" id="2419979"/>
    <lineage>
        <taxon>Viruses</taxon>
        <taxon>Duplodnaviria</taxon>
        <taxon>Heunggongvirae</taxon>
        <taxon>Uroviricota</taxon>
        <taxon>Caudoviricetes</taxon>
        <taxon>Dclasvirinae</taxon>
        <taxon>Plotvirus</taxon>
        <taxon>Plotvirus plot</taxon>
    </lineage>
</organism>
<feature type="compositionally biased region" description="Low complexity" evidence="1">
    <location>
        <begin position="127"/>
        <end position="137"/>
    </location>
</feature>
<feature type="region of interest" description="Disordered" evidence="1">
    <location>
        <begin position="1"/>
        <end position="144"/>
    </location>
</feature>
<feature type="region of interest" description="Disordered" evidence="1">
    <location>
        <begin position="388"/>
        <end position="413"/>
    </location>
</feature>
<accession>A0A3G2KGQ6</accession>
<feature type="compositionally biased region" description="Basic and acidic residues" evidence="1">
    <location>
        <begin position="54"/>
        <end position="68"/>
    </location>
</feature>
<dbReference type="EMBL" id="MH834615">
    <property type="protein sequence ID" value="AYN58148.1"/>
    <property type="molecule type" value="Genomic_DNA"/>
</dbReference>
<evidence type="ECO:0000313" key="2">
    <source>
        <dbReference type="EMBL" id="AYN58148.1"/>
    </source>
</evidence>
<proteinExistence type="predicted"/>
<dbReference type="Proteomes" id="UP000278426">
    <property type="component" value="Genome"/>
</dbReference>
<feature type="compositionally biased region" description="Basic and acidic residues" evidence="1">
    <location>
        <begin position="451"/>
        <end position="460"/>
    </location>
</feature>
<feature type="compositionally biased region" description="Basic and acidic residues" evidence="1">
    <location>
        <begin position="466"/>
        <end position="477"/>
    </location>
</feature>